<evidence type="ECO:0000256" key="1">
    <source>
        <dbReference type="ARBA" id="ARBA00005750"/>
    </source>
</evidence>
<gene>
    <name evidence="5" type="ORF">IX84_26575</name>
</gene>
<proteinExistence type="inferred from homology"/>
<dbReference type="STRING" id="1524460.IX84_26575"/>
<keyword evidence="6" id="KW-1185">Reference proteome</keyword>
<dbReference type="Proteomes" id="UP000029736">
    <property type="component" value="Unassembled WGS sequence"/>
</dbReference>
<organism evidence="5 6">
    <name type="scientific">Phaeodactylibacter xiamenensis</name>
    <dbReference type="NCBI Taxonomy" id="1524460"/>
    <lineage>
        <taxon>Bacteria</taxon>
        <taxon>Pseudomonadati</taxon>
        <taxon>Bacteroidota</taxon>
        <taxon>Saprospiria</taxon>
        <taxon>Saprospirales</taxon>
        <taxon>Haliscomenobacteraceae</taxon>
        <taxon>Phaeodactylibacter</taxon>
    </lineage>
</organism>
<comment type="similarity">
    <text evidence="1">Belongs to the metallo-dependent hydrolases superfamily. CpsB/CapC family.</text>
</comment>
<protein>
    <recommendedName>
        <fullName evidence="2">protein-tyrosine-phosphatase</fullName>
        <ecNumber evidence="2">3.1.3.48</ecNumber>
    </recommendedName>
</protein>
<evidence type="ECO:0000313" key="5">
    <source>
        <dbReference type="EMBL" id="KGE85653.1"/>
    </source>
</evidence>
<evidence type="ECO:0000313" key="6">
    <source>
        <dbReference type="Proteomes" id="UP000029736"/>
    </source>
</evidence>
<dbReference type="PIRSF" id="PIRSF016557">
    <property type="entry name" value="Caps_synth_CpsB"/>
    <property type="match status" value="1"/>
</dbReference>
<accession>A0A098S1D5</accession>
<keyword evidence="3" id="KW-0378">Hydrolase</keyword>
<sequence>MFNLFKKTPPLGDFAFLETDMHSHLLPGIDDGAKDIEDSLSLIAQLQEMGYRHLITTPHIMADLYPNTPEIIREKLAEVRTAAKAAGLNVTLDAAAEYLMDEGFEPLLEEGNLLALPGNRVLVEMSFISAPPKLEHYLFRLQTKGYRPLLAHPERYLFFREDFKRYAELKDRGCEFQLNLLSLTGYYGKPTRENAVALLKAGLIDYLGTDLHHDRHAENLRAALEDRNIAKLLNDKSFHNPQLQ</sequence>
<evidence type="ECO:0000256" key="2">
    <source>
        <dbReference type="ARBA" id="ARBA00013064"/>
    </source>
</evidence>
<dbReference type="Gene3D" id="3.20.20.140">
    <property type="entry name" value="Metal-dependent hydrolases"/>
    <property type="match status" value="1"/>
</dbReference>
<dbReference type="GO" id="GO:0030145">
    <property type="term" value="F:manganese ion binding"/>
    <property type="evidence" value="ECO:0007669"/>
    <property type="project" value="InterPro"/>
</dbReference>
<comment type="catalytic activity">
    <reaction evidence="4">
        <text>O-phospho-L-tyrosyl-[protein] + H2O = L-tyrosyl-[protein] + phosphate</text>
        <dbReference type="Rhea" id="RHEA:10684"/>
        <dbReference type="Rhea" id="RHEA-COMP:10136"/>
        <dbReference type="Rhea" id="RHEA-COMP:20101"/>
        <dbReference type="ChEBI" id="CHEBI:15377"/>
        <dbReference type="ChEBI" id="CHEBI:43474"/>
        <dbReference type="ChEBI" id="CHEBI:46858"/>
        <dbReference type="ChEBI" id="CHEBI:61978"/>
        <dbReference type="EC" id="3.1.3.48"/>
    </reaction>
</comment>
<dbReference type="PANTHER" id="PTHR39181">
    <property type="entry name" value="TYROSINE-PROTEIN PHOSPHATASE YWQE"/>
    <property type="match status" value="1"/>
</dbReference>
<dbReference type="SUPFAM" id="SSF89550">
    <property type="entry name" value="PHP domain-like"/>
    <property type="match status" value="1"/>
</dbReference>
<comment type="caution">
    <text evidence="5">The sequence shown here is derived from an EMBL/GenBank/DDBJ whole genome shotgun (WGS) entry which is preliminary data.</text>
</comment>
<dbReference type="AlphaFoldDB" id="A0A098S1D5"/>
<dbReference type="GO" id="GO:0004725">
    <property type="term" value="F:protein tyrosine phosphatase activity"/>
    <property type="evidence" value="ECO:0007669"/>
    <property type="project" value="UniProtKB-EC"/>
</dbReference>
<evidence type="ECO:0000256" key="4">
    <source>
        <dbReference type="ARBA" id="ARBA00051722"/>
    </source>
</evidence>
<reference evidence="5 6" key="1">
    <citation type="journal article" date="2014" name="Int. J. Syst. Evol. Microbiol.">
        <title>Phaeodactylibacter xiamenensis gen. nov., sp. nov., a member of the family Saprospiraceae isolated from the marine alga Phaeodactylum tricornutum.</title>
        <authorList>
            <person name="Chen Z.Jr."/>
            <person name="Lei X."/>
            <person name="Lai Q."/>
            <person name="Li Y."/>
            <person name="Zhang B."/>
            <person name="Zhang J."/>
            <person name="Zhang H."/>
            <person name="Yang L."/>
            <person name="Zheng W."/>
            <person name="Tian Y."/>
            <person name="Yu Z."/>
            <person name="Xu H.Jr."/>
            <person name="Zheng T."/>
        </authorList>
    </citation>
    <scope>NUCLEOTIDE SEQUENCE [LARGE SCALE GENOMIC DNA]</scope>
    <source>
        <strain evidence="5 6">KD52</strain>
    </source>
</reference>
<dbReference type="InterPro" id="IPR016195">
    <property type="entry name" value="Pol/histidinol_Pase-like"/>
</dbReference>
<dbReference type="EMBL" id="JPOS01000084">
    <property type="protein sequence ID" value="KGE85653.1"/>
    <property type="molecule type" value="Genomic_DNA"/>
</dbReference>
<dbReference type="PANTHER" id="PTHR39181:SF1">
    <property type="entry name" value="TYROSINE-PROTEIN PHOSPHATASE YWQE"/>
    <property type="match status" value="1"/>
</dbReference>
<evidence type="ECO:0000256" key="3">
    <source>
        <dbReference type="ARBA" id="ARBA00022801"/>
    </source>
</evidence>
<name>A0A098S1D5_9BACT</name>
<dbReference type="Pfam" id="PF19567">
    <property type="entry name" value="CpsB_CapC"/>
    <property type="match status" value="1"/>
</dbReference>
<dbReference type="InterPro" id="IPR016667">
    <property type="entry name" value="Caps_polysacc_synth_CpsB/CapC"/>
</dbReference>
<dbReference type="EC" id="3.1.3.48" evidence="2"/>
<dbReference type="OrthoDB" id="9788539at2"/>
<dbReference type="RefSeq" id="WP_044227669.1">
    <property type="nucleotide sequence ID" value="NZ_JBKAGJ010000003.1"/>
</dbReference>